<dbReference type="AlphaFoldDB" id="A0A8D8VIB5"/>
<accession>A0A8D8VIB5</accession>
<reference evidence="1" key="1">
    <citation type="submission" date="2021-05" db="EMBL/GenBank/DDBJ databases">
        <authorList>
            <person name="Alioto T."/>
            <person name="Alioto T."/>
            <person name="Gomez Garrido J."/>
        </authorList>
    </citation>
    <scope>NUCLEOTIDE SEQUENCE</scope>
</reference>
<evidence type="ECO:0000313" key="1">
    <source>
        <dbReference type="EMBL" id="CAG6723247.1"/>
    </source>
</evidence>
<protein>
    <submittedName>
        <fullName evidence="1">Uncharacterized protein</fullName>
    </submittedName>
</protein>
<name>A0A8D8VIB5_9HEMI</name>
<dbReference type="EMBL" id="HBUF01365318">
    <property type="protein sequence ID" value="CAG6723247.1"/>
    <property type="molecule type" value="Transcribed_RNA"/>
</dbReference>
<sequence length="110" mass="13337">MFKVSTLIFNLCYDLLSFKESSTWVTPFFVLMHKFSLFKLNHNIYLYGTTTYRIYIIHTFKKKHVLDRYKKYLQEKNDILDRYKTNLQEKHVLDRYTLPTKSICPPVGFP</sequence>
<organism evidence="1">
    <name type="scientific">Cacopsylla melanoneura</name>
    <dbReference type="NCBI Taxonomy" id="428564"/>
    <lineage>
        <taxon>Eukaryota</taxon>
        <taxon>Metazoa</taxon>
        <taxon>Ecdysozoa</taxon>
        <taxon>Arthropoda</taxon>
        <taxon>Hexapoda</taxon>
        <taxon>Insecta</taxon>
        <taxon>Pterygota</taxon>
        <taxon>Neoptera</taxon>
        <taxon>Paraneoptera</taxon>
        <taxon>Hemiptera</taxon>
        <taxon>Sternorrhyncha</taxon>
        <taxon>Psylloidea</taxon>
        <taxon>Psyllidae</taxon>
        <taxon>Psyllinae</taxon>
        <taxon>Cacopsylla</taxon>
    </lineage>
</organism>
<proteinExistence type="predicted"/>